<gene>
    <name evidence="9" type="ORF">A6J77_005285</name>
</gene>
<evidence type="ECO:0000256" key="2">
    <source>
        <dbReference type="ARBA" id="ARBA00022475"/>
    </source>
</evidence>
<feature type="transmembrane region" description="Helical" evidence="7">
    <location>
        <begin position="478"/>
        <end position="500"/>
    </location>
</feature>
<dbReference type="PANTHER" id="PTHR30287">
    <property type="entry name" value="MEMBRANE COMPONENT OF PREDICTED ABC SUPERFAMILY METABOLITE UPTAKE TRANSPORTER"/>
    <property type="match status" value="1"/>
</dbReference>
<evidence type="ECO:0000256" key="5">
    <source>
        <dbReference type="ARBA" id="ARBA00023136"/>
    </source>
</evidence>
<evidence type="ECO:0000256" key="3">
    <source>
        <dbReference type="ARBA" id="ARBA00022692"/>
    </source>
</evidence>
<keyword evidence="3 7" id="KW-0812">Transmembrane</keyword>
<proteinExistence type="predicted"/>
<keyword evidence="4 7" id="KW-1133">Transmembrane helix</keyword>
<evidence type="ECO:0000259" key="8">
    <source>
        <dbReference type="Pfam" id="PF02687"/>
    </source>
</evidence>
<organism evidence="9 10">
    <name type="scientific">Aerococcus viridans</name>
    <dbReference type="NCBI Taxonomy" id="1377"/>
    <lineage>
        <taxon>Bacteria</taxon>
        <taxon>Bacillati</taxon>
        <taxon>Bacillota</taxon>
        <taxon>Bacilli</taxon>
        <taxon>Lactobacillales</taxon>
        <taxon>Aerococcaceae</taxon>
        <taxon>Aerococcus</taxon>
    </lineage>
</organism>
<feature type="transmembrane region" description="Helical" evidence="7">
    <location>
        <begin position="600"/>
        <end position="619"/>
    </location>
</feature>
<dbReference type="Proteomes" id="UP000192813">
    <property type="component" value="Unassembled WGS sequence"/>
</dbReference>
<dbReference type="InterPro" id="IPR003838">
    <property type="entry name" value="ABC3_permease_C"/>
</dbReference>
<feature type="transmembrane region" description="Helical" evidence="7">
    <location>
        <begin position="887"/>
        <end position="908"/>
    </location>
</feature>
<evidence type="ECO:0000256" key="6">
    <source>
        <dbReference type="SAM" id="MobiDB-lite"/>
    </source>
</evidence>
<dbReference type="AlphaFoldDB" id="A0A2J9PMT9"/>
<evidence type="ECO:0000313" key="10">
    <source>
        <dbReference type="Proteomes" id="UP000192813"/>
    </source>
</evidence>
<feature type="compositionally biased region" description="Basic and acidic residues" evidence="6">
    <location>
        <begin position="371"/>
        <end position="382"/>
    </location>
</feature>
<feature type="transmembrane region" description="Helical" evidence="7">
    <location>
        <begin position="833"/>
        <end position="853"/>
    </location>
</feature>
<feature type="compositionally biased region" description="Polar residues" evidence="6">
    <location>
        <begin position="360"/>
        <end position="370"/>
    </location>
</feature>
<dbReference type="PANTHER" id="PTHR30287:SF1">
    <property type="entry name" value="INNER MEMBRANE PROTEIN"/>
    <property type="match status" value="1"/>
</dbReference>
<dbReference type="GO" id="GO:0005886">
    <property type="term" value="C:plasma membrane"/>
    <property type="evidence" value="ECO:0007669"/>
    <property type="project" value="UniProtKB-SubCell"/>
</dbReference>
<evidence type="ECO:0000256" key="7">
    <source>
        <dbReference type="SAM" id="Phobius"/>
    </source>
</evidence>
<feature type="domain" description="ABC3 transporter permease C-terminal" evidence="8">
    <location>
        <begin position="837"/>
        <end position="953"/>
    </location>
</feature>
<reference evidence="10" key="1">
    <citation type="submission" date="2017-12" db="EMBL/GenBank/DDBJ databases">
        <title>FDA dAtabase for Regulatory Grade micrObial Sequences (FDA-ARGOS): Supporting development and validation of Infectious Disease Dx tests.</title>
        <authorList>
            <person name="Hoffmann M."/>
            <person name="Allard M."/>
            <person name="Evans P."/>
            <person name="Brown E."/>
            <person name="Tallon L."/>
            <person name="Sadzewicz L."/>
            <person name="Sengamalay N."/>
            <person name="Ott S."/>
            <person name="Godinez A."/>
            <person name="Nagaraj S."/>
            <person name="Vavikolanu K."/>
            <person name="Aluvathingal J."/>
            <person name="Nadendla S."/>
            <person name="Sichtig H."/>
        </authorList>
    </citation>
    <scope>NUCLEOTIDE SEQUENCE [LARGE SCALE GENOMIC DNA]</scope>
    <source>
        <strain evidence="10">FDAARGOS_249</strain>
    </source>
</reference>
<sequence length="963" mass="106213">MLNRYQFKILNGRWLLMKMKNRKIWLDGFREIKNTLGRFLALLLIIALGTGFFVGIRAAAPDMIQVADKYFNQTNLEDMSIQSTMGLDEDDLALLEDVGDIVYEPYAYVDRQIATSHDLVRFYPNFNETSDINQFDVQEGRLPEAADEVAIDNQLANEKNYQIGQKISLTDLGANSEDDESGAPALLGETFNIVGYVNSPLQISNVSRGATALGDGQLNGFAVVTPEAINGDIYTSIAIDVTSVDDFEAYSDEYNQVIADKQSEIEDVFAYRPSEVYNQIVSEAESEISSGQAEIDSAWSELASGESELNKAQSEIDDNQSQLDQQESQIESQLPEGVSLAQAGMSSVAAQLEAGQASLDSAQSELNQARSDYESESQKAKESLSSAEADIADVESTVADLDEPTYTINDRSGVSGYTAWENNADNMATIGQAFPIIFFLIAALVSFTNMQRMVTEQRVQIGTYKALGYSPRTIQTKYIMYASVAAILGLVIGISIGNYLFPNIIVSAFSNTVALPGMIYTWQIVDISIAVGISLLTTVVPAWLTTRTTLNEKTARLLQPVTGKNGQHIFLERFKGFWSRLSFQGKITWRNIFLYKGRNLMTIIGVAGCAMLIVTGFGLSDSISGLPNEQFNQVKMYDGSLSLNMDAGQEDRDQVVTDLSDNGDVENVLPVTRDVLMTNDESITQQIVSVMAFDSESNYQDYFQMQELDTESQMTLPEDGVLITAKLASLLGVQAGDTVTLVDTNNDPYEFSVKGVITNYLGHEIYMTDAYYQEVFGEESENNTALVQFDSGLSTSGQSTIFDQVKEEAGVIGTSLNASQITDFEETLSALDLVTVVLIISAGGLAFIVLYSLTNINVSERMHELATVKVLGFRSLEVSMYVYRETLFLTMVGIIIGNFLGYGLLSYILNTVAIDQVFFPIVIQWQSYLYASLITLAFSIVVMIFMHYKLKKVEMVSALKEED</sequence>
<comment type="caution">
    <text evidence="9">The sequence shown here is derived from an EMBL/GenBank/DDBJ whole genome shotgun (WGS) entry which is preliminary data.</text>
</comment>
<dbReference type="EMBL" id="NBTM02000001">
    <property type="protein sequence ID" value="PNL91664.1"/>
    <property type="molecule type" value="Genomic_DNA"/>
</dbReference>
<evidence type="ECO:0000313" key="9">
    <source>
        <dbReference type="EMBL" id="PNL91664.1"/>
    </source>
</evidence>
<accession>A0A2J9PMT9</accession>
<feature type="transmembrane region" description="Helical" evidence="7">
    <location>
        <begin position="520"/>
        <end position="544"/>
    </location>
</feature>
<dbReference type="Pfam" id="PF02687">
    <property type="entry name" value="FtsX"/>
    <property type="match status" value="2"/>
</dbReference>
<keyword evidence="5 7" id="KW-0472">Membrane</keyword>
<feature type="region of interest" description="Disordered" evidence="6">
    <location>
        <begin position="360"/>
        <end position="386"/>
    </location>
</feature>
<feature type="transmembrane region" description="Helical" evidence="7">
    <location>
        <begin position="433"/>
        <end position="450"/>
    </location>
</feature>
<dbReference type="Gene3D" id="1.10.287.620">
    <property type="entry name" value="Helix Hairpins"/>
    <property type="match status" value="1"/>
</dbReference>
<name>A0A2J9PMT9_9LACT</name>
<comment type="subcellular location">
    <subcellularLocation>
        <location evidence="1">Cell membrane</location>
        <topology evidence="1">Multi-pass membrane protein</topology>
    </subcellularLocation>
</comment>
<dbReference type="InterPro" id="IPR038766">
    <property type="entry name" value="Membrane_comp_ABC_pdt"/>
</dbReference>
<feature type="domain" description="ABC3 transporter permease C-terminal" evidence="8">
    <location>
        <begin position="434"/>
        <end position="549"/>
    </location>
</feature>
<feature type="transmembrane region" description="Helical" evidence="7">
    <location>
        <begin position="928"/>
        <end position="948"/>
    </location>
</feature>
<evidence type="ECO:0000256" key="4">
    <source>
        <dbReference type="ARBA" id="ARBA00022989"/>
    </source>
</evidence>
<evidence type="ECO:0000256" key="1">
    <source>
        <dbReference type="ARBA" id="ARBA00004651"/>
    </source>
</evidence>
<protein>
    <submittedName>
        <fullName evidence="9">ABC transporter permease</fullName>
    </submittedName>
</protein>
<keyword evidence="2" id="KW-1003">Cell membrane</keyword>